<dbReference type="RefSeq" id="WP_371844623.1">
    <property type="nucleotide sequence ID" value="NZ_JBGMEL010000020.1"/>
</dbReference>
<dbReference type="Pfam" id="PF06305">
    <property type="entry name" value="LapA_dom"/>
    <property type="match status" value="1"/>
</dbReference>
<dbReference type="PROSITE" id="PS51257">
    <property type="entry name" value="PROKAR_LIPOPROTEIN"/>
    <property type="match status" value="1"/>
</dbReference>
<evidence type="ECO:0000256" key="5">
    <source>
        <dbReference type="SAM" id="Coils"/>
    </source>
</evidence>
<gene>
    <name evidence="8" type="ORF">ACCI51_16885</name>
</gene>
<comment type="caution">
    <text evidence="8">The sequence shown here is derived from an EMBL/GenBank/DDBJ whole genome shotgun (WGS) entry which is preliminary data.</text>
</comment>
<evidence type="ECO:0000256" key="3">
    <source>
        <dbReference type="ARBA" id="ARBA00022989"/>
    </source>
</evidence>
<feature type="transmembrane region" description="Helical" evidence="6">
    <location>
        <begin position="48"/>
        <end position="72"/>
    </location>
</feature>
<reference evidence="8 9" key="1">
    <citation type="submission" date="2024-08" db="EMBL/GenBank/DDBJ databases">
        <authorList>
            <person name="Ishaq N."/>
        </authorList>
    </citation>
    <scope>NUCLEOTIDE SEQUENCE [LARGE SCALE GENOMIC DNA]</scope>
    <source>
        <strain evidence="8 9">JCM 30400</strain>
    </source>
</reference>
<dbReference type="InterPro" id="IPR010445">
    <property type="entry name" value="LapA_dom"/>
</dbReference>
<evidence type="ECO:0000256" key="4">
    <source>
        <dbReference type="ARBA" id="ARBA00023136"/>
    </source>
</evidence>
<keyword evidence="1" id="KW-1003">Cell membrane</keyword>
<feature type="domain" description="Lipopolysaccharide assembly protein A" evidence="7">
    <location>
        <begin position="45"/>
        <end position="93"/>
    </location>
</feature>
<evidence type="ECO:0000259" key="7">
    <source>
        <dbReference type="Pfam" id="PF06305"/>
    </source>
</evidence>
<organism evidence="8 9">
    <name type="scientific">Microbulbifer echini</name>
    <dbReference type="NCBI Taxonomy" id="1529067"/>
    <lineage>
        <taxon>Bacteria</taxon>
        <taxon>Pseudomonadati</taxon>
        <taxon>Pseudomonadota</taxon>
        <taxon>Gammaproteobacteria</taxon>
        <taxon>Cellvibrionales</taxon>
        <taxon>Microbulbiferaceae</taxon>
        <taxon>Microbulbifer</taxon>
    </lineage>
</organism>
<dbReference type="EMBL" id="JBGMEL010000020">
    <property type="protein sequence ID" value="MFA0792227.1"/>
    <property type="molecule type" value="Genomic_DNA"/>
</dbReference>
<evidence type="ECO:0000313" key="9">
    <source>
        <dbReference type="Proteomes" id="UP001569414"/>
    </source>
</evidence>
<sequence length="102" mass="11275">MSFLRWLMHFMFGLLALACVALGIYFAVENSQIISPVVAGYALQSGSVGVWLVCVLLLGILLGFLASLLPIFSQRRRVRGLSRQLKKVERELQAAHRKASGD</sequence>
<keyword evidence="9" id="KW-1185">Reference proteome</keyword>
<accession>A0ABV4NRN8</accession>
<keyword evidence="5" id="KW-0175">Coiled coil</keyword>
<keyword evidence="3 6" id="KW-1133">Transmembrane helix</keyword>
<proteinExistence type="predicted"/>
<dbReference type="Proteomes" id="UP001569414">
    <property type="component" value="Unassembled WGS sequence"/>
</dbReference>
<evidence type="ECO:0000256" key="2">
    <source>
        <dbReference type="ARBA" id="ARBA00022692"/>
    </source>
</evidence>
<feature type="coiled-coil region" evidence="5">
    <location>
        <begin position="71"/>
        <end position="98"/>
    </location>
</feature>
<evidence type="ECO:0000256" key="6">
    <source>
        <dbReference type="SAM" id="Phobius"/>
    </source>
</evidence>
<evidence type="ECO:0000313" key="8">
    <source>
        <dbReference type="EMBL" id="MFA0792227.1"/>
    </source>
</evidence>
<protein>
    <submittedName>
        <fullName evidence="8">Lipopolysaccharide assembly protein LapA domain-containing protein</fullName>
    </submittedName>
</protein>
<feature type="transmembrane region" description="Helical" evidence="6">
    <location>
        <begin position="7"/>
        <end position="28"/>
    </location>
</feature>
<keyword evidence="4 6" id="KW-0472">Membrane</keyword>
<name>A0ABV4NRN8_9GAMM</name>
<evidence type="ECO:0000256" key="1">
    <source>
        <dbReference type="ARBA" id="ARBA00022475"/>
    </source>
</evidence>
<keyword evidence="2 6" id="KW-0812">Transmembrane</keyword>